<dbReference type="GO" id="GO:0008168">
    <property type="term" value="F:methyltransferase activity"/>
    <property type="evidence" value="ECO:0007669"/>
    <property type="project" value="UniProtKB-KW"/>
</dbReference>
<dbReference type="Gene3D" id="1.10.8.10">
    <property type="entry name" value="DNA helicase RuvA subunit, C-terminal domain"/>
    <property type="match status" value="1"/>
</dbReference>
<reference evidence="2" key="1">
    <citation type="submission" date="2020-04" db="EMBL/GenBank/DDBJ databases">
        <title>Draft genome resource of the tomato pathogen Pseudocercospora fuligena.</title>
        <authorList>
            <person name="Zaccaron A."/>
        </authorList>
    </citation>
    <scope>NUCLEOTIDE SEQUENCE</scope>
    <source>
        <strain evidence="2">PF001</strain>
    </source>
</reference>
<dbReference type="Pfam" id="PF07669">
    <property type="entry name" value="Eco57I"/>
    <property type="match status" value="1"/>
</dbReference>
<comment type="caution">
    <text evidence="2">The sequence shown here is derived from an EMBL/GenBank/DDBJ whole genome shotgun (WGS) entry which is preliminary data.</text>
</comment>
<dbReference type="OrthoDB" id="269872at2759"/>
<dbReference type="PANTHER" id="PTHR18895:SF74">
    <property type="entry name" value="MTRF1L RELEASE FACTOR GLUTAMINE METHYLTRANSFERASE"/>
    <property type="match status" value="1"/>
</dbReference>
<feature type="non-terminal residue" evidence="2">
    <location>
        <position position="1"/>
    </location>
</feature>
<dbReference type="AlphaFoldDB" id="A0A8H6VGF5"/>
<evidence type="ECO:0000313" key="2">
    <source>
        <dbReference type="EMBL" id="KAF7187184.1"/>
    </source>
</evidence>
<protein>
    <submittedName>
        <fullName evidence="2">Mitochondrial MRF1 N(5)-glutamine methyltransferase MTQ1</fullName>
    </submittedName>
</protein>
<evidence type="ECO:0000313" key="3">
    <source>
        <dbReference type="Proteomes" id="UP000660729"/>
    </source>
</evidence>
<dbReference type="GO" id="GO:0003676">
    <property type="term" value="F:nucleic acid binding"/>
    <property type="evidence" value="ECO:0007669"/>
    <property type="project" value="InterPro"/>
</dbReference>
<keyword evidence="2" id="KW-0808">Transferase</keyword>
<dbReference type="InterPro" id="IPR029063">
    <property type="entry name" value="SAM-dependent_MTases_sf"/>
</dbReference>
<dbReference type="InterPro" id="IPR050320">
    <property type="entry name" value="N5-glutamine_MTase"/>
</dbReference>
<dbReference type="CDD" id="cd02440">
    <property type="entry name" value="AdoMet_MTases"/>
    <property type="match status" value="1"/>
</dbReference>
<dbReference type="InterPro" id="IPR002052">
    <property type="entry name" value="DNA_methylase_N6_adenine_CS"/>
</dbReference>
<keyword evidence="2" id="KW-0489">Methyltransferase</keyword>
<dbReference type="PANTHER" id="PTHR18895">
    <property type="entry name" value="HEMK METHYLTRANSFERASE"/>
    <property type="match status" value="1"/>
</dbReference>
<dbReference type="GO" id="GO:0005739">
    <property type="term" value="C:mitochondrion"/>
    <property type="evidence" value="ECO:0007669"/>
    <property type="project" value="TreeGrafter"/>
</dbReference>
<dbReference type="GO" id="GO:0032259">
    <property type="term" value="P:methylation"/>
    <property type="evidence" value="ECO:0007669"/>
    <property type="project" value="UniProtKB-KW"/>
</dbReference>
<dbReference type="SUPFAM" id="SSF53335">
    <property type="entry name" value="S-adenosyl-L-methionine-dependent methyltransferases"/>
    <property type="match status" value="1"/>
</dbReference>
<gene>
    <name evidence="2" type="ORF">HII31_11439</name>
</gene>
<name>A0A8H6VGF5_9PEZI</name>
<accession>A0A8H6VGF5</accession>
<dbReference type="EMBL" id="JABCIY010000233">
    <property type="protein sequence ID" value="KAF7187184.1"/>
    <property type="molecule type" value="Genomic_DNA"/>
</dbReference>
<dbReference type="PROSITE" id="PS00092">
    <property type="entry name" value="N6_MTASE"/>
    <property type="match status" value="1"/>
</dbReference>
<dbReference type="InterPro" id="IPR011639">
    <property type="entry name" value="MethylTrfase_TaqI-like_dom"/>
</dbReference>
<dbReference type="GO" id="GO:0006304">
    <property type="term" value="P:DNA modification"/>
    <property type="evidence" value="ECO:0007669"/>
    <property type="project" value="InterPro"/>
</dbReference>
<proteinExistence type="predicted"/>
<organism evidence="2 3">
    <name type="scientific">Pseudocercospora fuligena</name>
    <dbReference type="NCBI Taxonomy" id="685502"/>
    <lineage>
        <taxon>Eukaryota</taxon>
        <taxon>Fungi</taxon>
        <taxon>Dikarya</taxon>
        <taxon>Ascomycota</taxon>
        <taxon>Pezizomycotina</taxon>
        <taxon>Dothideomycetes</taxon>
        <taxon>Dothideomycetidae</taxon>
        <taxon>Mycosphaerellales</taxon>
        <taxon>Mycosphaerellaceae</taxon>
        <taxon>Pseudocercospora</taxon>
    </lineage>
</organism>
<dbReference type="Gene3D" id="3.40.50.150">
    <property type="entry name" value="Vaccinia Virus protein VP39"/>
    <property type="match status" value="1"/>
</dbReference>
<keyword evidence="3" id="KW-1185">Reference proteome</keyword>
<sequence length="400" mass="45119">TTRQPHASSNSLPMPRIRPQEFLKARAINKNLLSLLPVCRDLNSARNEFRWMKEHAINVSDQLGYNDHAILLRSLVNRRAQGEPLQYILESEYFGDLEIKCRPGVLIPRQETAASVTFLAQLVSRSPSQADGRSKRLRILDICTGSGCIPLLFHHEYYRRKCTENDELRLVGVDISPTALSLARQNLVHQIAVQDLSDRNVRRTRSLNSIGFVQADVLRKTQDNAPEAVGKHHHRPPPLLEAIHRLNSNDNPPKFDILISNPPYISAKSFNSTASRSVRKFEPRLALVPDPADETGDLFYPHLLRIAAQVNAKMVLFEVADLDQAERVAEMAMKDWPHVEIWRDDPAAKPDEPDTIVTVGRSITIRGRGHGRSVFAYSEDASRWLLPLQIGADTALPDEK</sequence>
<dbReference type="Proteomes" id="UP000660729">
    <property type="component" value="Unassembled WGS sequence"/>
</dbReference>
<feature type="domain" description="Type II methyltransferase M.TaqI-like" evidence="1">
    <location>
        <begin position="170"/>
        <end position="274"/>
    </location>
</feature>
<evidence type="ECO:0000259" key="1">
    <source>
        <dbReference type="Pfam" id="PF07669"/>
    </source>
</evidence>